<comment type="caution">
    <text evidence="5">The sequence shown here is derived from an EMBL/GenBank/DDBJ whole genome shotgun (WGS) entry which is preliminary data.</text>
</comment>
<dbReference type="AlphaFoldDB" id="A0AAN9MKS9"/>
<feature type="compositionally biased region" description="Polar residues" evidence="2">
    <location>
        <begin position="128"/>
        <end position="160"/>
    </location>
</feature>
<dbReference type="GO" id="GO:0051087">
    <property type="term" value="F:protein-folding chaperone binding"/>
    <property type="evidence" value="ECO:0007669"/>
    <property type="project" value="TreeGrafter"/>
</dbReference>
<dbReference type="PANTHER" id="PTHR24078:SF555">
    <property type="entry name" value="DNAJ CHAPERONE CARBOXY-TERMINAL DOMAIN PROTEIN"/>
    <property type="match status" value="1"/>
</dbReference>
<dbReference type="InterPro" id="IPR008971">
    <property type="entry name" value="HSP40/DnaJ_pept-bd"/>
</dbReference>
<organism evidence="5 6">
    <name type="scientific">Phaseolus coccineus</name>
    <name type="common">Scarlet runner bean</name>
    <name type="synonym">Phaseolus multiflorus</name>
    <dbReference type="NCBI Taxonomy" id="3886"/>
    <lineage>
        <taxon>Eukaryota</taxon>
        <taxon>Viridiplantae</taxon>
        <taxon>Streptophyta</taxon>
        <taxon>Embryophyta</taxon>
        <taxon>Tracheophyta</taxon>
        <taxon>Spermatophyta</taxon>
        <taxon>Magnoliopsida</taxon>
        <taxon>eudicotyledons</taxon>
        <taxon>Gunneridae</taxon>
        <taxon>Pentapetalae</taxon>
        <taxon>rosids</taxon>
        <taxon>fabids</taxon>
        <taxon>Fabales</taxon>
        <taxon>Fabaceae</taxon>
        <taxon>Papilionoideae</taxon>
        <taxon>50 kb inversion clade</taxon>
        <taxon>NPAAA clade</taxon>
        <taxon>indigoferoid/millettioid clade</taxon>
        <taxon>Phaseoleae</taxon>
        <taxon>Phaseolus</taxon>
    </lineage>
</organism>
<dbReference type="GO" id="GO:0005829">
    <property type="term" value="C:cytosol"/>
    <property type="evidence" value="ECO:0007669"/>
    <property type="project" value="TreeGrafter"/>
</dbReference>
<keyword evidence="6" id="KW-1185">Reference proteome</keyword>
<reference evidence="5 6" key="1">
    <citation type="submission" date="2024-01" db="EMBL/GenBank/DDBJ databases">
        <title>The genomes of 5 underutilized Papilionoideae crops provide insights into root nodulation and disease resistanc.</title>
        <authorList>
            <person name="Jiang F."/>
        </authorList>
    </citation>
    <scope>NUCLEOTIDE SEQUENCE [LARGE SCALE GENOMIC DNA]</scope>
    <source>
        <strain evidence="5">JINMINGXINNONG_FW02</strain>
        <tissue evidence="5">Leaves</tissue>
    </source>
</reference>
<dbReference type="FunFam" id="2.60.260.20:FF:000006">
    <property type="entry name" value="DnaJ subfamily B member 13"/>
    <property type="match status" value="1"/>
</dbReference>
<evidence type="ECO:0000259" key="4">
    <source>
        <dbReference type="Pfam" id="PF01556"/>
    </source>
</evidence>
<feature type="compositionally biased region" description="Polar residues" evidence="2">
    <location>
        <begin position="169"/>
        <end position="187"/>
    </location>
</feature>
<evidence type="ECO:0000256" key="3">
    <source>
        <dbReference type="SAM" id="Phobius"/>
    </source>
</evidence>
<dbReference type="Pfam" id="PF01556">
    <property type="entry name" value="DnaJ_C"/>
    <property type="match status" value="1"/>
</dbReference>
<feature type="transmembrane region" description="Helical" evidence="3">
    <location>
        <begin position="7"/>
        <end position="26"/>
    </location>
</feature>
<evidence type="ECO:0000256" key="2">
    <source>
        <dbReference type="SAM" id="MobiDB-lite"/>
    </source>
</evidence>
<evidence type="ECO:0000256" key="1">
    <source>
        <dbReference type="ARBA" id="ARBA00023186"/>
    </source>
</evidence>
<dbReference type="SUPFAM" id="SSF49493">
    <property type="entry name" value="HSP40/DnaJ peptide-binding domain"/>
    <property type="match status" value="2"/>
</dbReference>
<gene>
    <name evidence="5" type="ORF">VNO80_18638</name>
</gene>
<keyword evidence="3" id="KW-0812">Transmembrane</keyword>
<keyword evidence="3" id="KW-0472">Membrane</keyword>
<name>A0AAN9MKS9_PHACN</name>
<keyword evidence="1" id="KW-0143">Chaperone</keyword>
<dbReference type="PANTHER" id="PTHR24078">
    <property type="entry name" value="DNAJ HOMOLOG SUBFAMILY C MEMBER"/>
    <property type="match status" value="1"/>
</dbReference>
<proteinExistence type="predicted"/>
<feature type="region of interest" description="Disordered" evidence="2">
    <location>
        <begin position="128"/>
        <end position="188"/>
    </location>
</feature>
<feature type="domain" description="Chaperone DnaJ C-terminal" evidence="4">
    <location>
        <begin position="194"/>
        <end position="352"/>
    </location>
</feature>
<dbReference type="EMBL" id="JAYMYR010000007">
    <property type="protein sequence ID" value="KAK7353198.1"/>
    <property type="molecule type" value="Genomic_DNA"/>
</dbReference>
<accession>A0AAN9MKS9</accession>
<protein>
    <recommendedName>
        <fullName evidence="4">Chaperone DnaJ C-terminal domain-containing protein</fullName>
    </recommendedName>
</protein>
<dbReference type="InterPro" id="IPR051339">
    <property type="entry name" value="DnaJ_subfamily_B"/>
</dbReference>
<dbReference type="CDD" id="cd10747">
    <property type="entry name" value="DnaJ_C"/>
    <property type="match status" value="1"/>
</dbReference>
<sequence length="370" mass="41263">MHSSVDIVTVVVSYLPLSIFSLMVGVTCVSGTNSIRDLCKLYKSIIKRWFLGSKKPRGHNRKKQVYTESRNPKPVEDGKVTNGIGCFRFKGDDLRSNKGDHPMSSPRGLFLCRHRSSDSSCFPCMNSASRNASRKTNQTSSKNNDFMSAPSPSLSLNRSGSVRMPPHLNSRNASSRSNPIMYSNSSGMLKPPPIEKKLECTLEDLSYGCKKNIMITRDVLTDTGGIVQEEELLTINVQPGWKKGTEIKFEGKGNERPGAYREDIIFVISEKRHELFRREGDDLELSVKIPLVQALSGCTILIPLLGGGHMNLKLDNIIHPGHEKIVPHQGMPISREPGKRGNMNITFRVEFPTHLTSSQRSEVVRILQDS</sequence>
<dbReference type="Proteomes" id="UP001374584">
    <property type="component" value="Unassembled WGS sequence"/>
</dbReference>
<dbReference type="GO" id="GO:0006457">
    <property type="term" value="P:protein folding"/>
    <property type="evidence" value="ECO:0007669"/>
    <property type="project" value="InterPro"/>
</dbReference>
<evidence type="ECO:0000313" key="5">
    <source>
        <dbReference type="EMBL" id="KAK7353198.1"/>
    </source>
</evidence>
<dbReference type="Gene3D" id="2.60.260.20">
    <property type="entry name" value="Urease metallochaperone UreE, N-terminal domain"/>
    <property type="match status" value="2"/>
</dbReference>
<keyword evidence="3" id="KW-1133">Transmembrane helix</keyword>
<dbReference type="InterPro" id="IPR002939">
    <property type="entry name" value="DnaJ_C"/>
</dbReference>
<evidence type="ECO:0000313" key="6">
    <source>
        <dbReference type="Proteomes" id="UP001374584"/>
    </source>
</evidence>
<dbReference type="FunFam" id="2.60.260.20:FF:000002">
    <property type="entry name" value="Dnaj homolog subfamily b member"/>
    <property type="match status" value="1"/>
</dbReference>
<dbReference type="GO" id="GO:0051082">
    <property type="term" value="F:unfolded protein binding"/>
    <property type="evidence" value="ECO:0007669"/>
    <property type="project" value="InterPro"/>
</dbReference>